<comment type="caution">
    <text evidence="1">The sequence shown here is derived from an EMBL/GenBank/DDBJ whole genome shotgun (WGS) entry which is preliminary data.</text>
</comment>
<reference evidence="1" key="1">
    <citation type="submission" date="2021-01" db="EMBL/GenBank/DDBJ databases">
        <authorList>
            <consortium name="Genoscope - CEA"/>
            <person name="William W."/>
        </authorList>
    </citation>
    <scope>NUCLEOTIDE SEQUENCE</scope>
</reference>
<dbReference type="Proteomes" id="UP000692954">
    <property type="component" value="Unassembled WGS sequence"/>
</dbReference>
<sequence>MKDSKILKLLKIIETIKRKNQRCSNFKRKKQNQKDVESYQNKIYTEYQDVILLNMRMLLELIQENQKKEWLRNCL</sequence>
<evidence type="ECO:0000313" key="1">
    <source>
        <dbReference type="EMBL" id="CAD8130172.1"/>
    </source>
</evidence>
<protein>
    <submittedName>
        <fullName evidence="1">Uncharacterized protein</fullName>
    </submittedName>
</protein>
<name>A0A8S1RSH9_9CILI</name>
<gene>
    <name evidence="1" type="ORF">PSON_ATCC_30995.1.T2670020</name>
</gene>
<dbReference type="AlphaFoldDB" id="A0A8S1RSH9"/>
<evidence type="ECO:0000313" key="2">
    <source>
        <dbReference type="Proteomes" id="UP000692954"/>
    </source>
</evidence>
<dbReference type="EMBL" id="CAJJDN010000267">
    <property type="protein sequence ID" value="CAD8130172.1"/>
    <property type="molecule type" value="Genomic_DNA"/>
</dbReference>
<organism evidence="1 2">
    <name type="scientific">Paramecium sonneborni</name>
    <dbReference type="NCBI Taxonomy" id="65129"/>
    <lineage>
        <taxon>Eukaryota</taxon>
        <taxon>Sar</taxon>
        <taxon>Alveolata</taxon>
        <taxon>Ciliophora</taxon>
        <taxon>Intramacronucleata</taxon>
        <taxon>Oligohymenophorea</taxon>
        <taxon>Peniculida</taxon>
        <taxon>Parameciidae</taxon>
        <taxon>Paramecium</taxon>
    </lineage>
</organism>
<proteinExistence type="predicted"/>
<accession>A0A8S1RSH9</accession>
<keyword evidence="2" id="KW-1185">Reference proteome</keyword>